<feature type="signal peptide" evidence="1">
    <location>
        <begin position="1"/>
        <end position="19"/>
    </location>
</feature>
<keyword evidence="3" id="KW-1185">Reference proteome</keyword>
<dbReference type="RefSeq" id="WP_336545011.1">
    <property type="nucleotide sequence ID" value="NZ_JBBBDM010000003.1"/>
</dbReference>
<accession>A0ABU8H2A0</accession>
<organism evidence="2 3">
    <name type="scientific">Sphingomonas kyungheensis</name>
    <dbReference type="NCBI Taxonomy" id="1069987"/>
    <lineage>
        <taxon>Bacteria</taxon>
        <taxon>Pseudomonadati</taxon>
        <taxon>Pseudomonadota</taxon>
        <taxon>Alphaproteobacteria</taxon>
        <taxon>Sphingomonadales</taxon>
        <taxon>Sphingomonadaceae</taxon>
        <taxon>Sphingomonas</taxon>
    </lineage>
</organism>
<gene>
    <name evidence="2" type="ORF">V8201_08550</name>
</gene>
<keyword evidence="1" id="KW-0732">Signal</keyword>
<proteinExistence type="predicted"/>
<dbReference type="NCBIfam" id="TIGR04433">
    <property type="entry name" value="UrcA_uranyl"/>
    <property type="match status" value="1"/>
</dbReference>
<comment type="caution">
    <text evidence="2">The sequence shown here is derived from an EMBL/GenBank/DDBJ whole genome shotgun (WGS) entry which is preliminary data.</text>
</comment>
<reference evidence="2 3" key="1">
    <citation type="journal article" date="2013" name="Int. J. Syst. Evol. Microbiol.">
        <title>Sphingomonas kyungheensis sp. nov., a bacterium with ginsenoside-converting activity isolated from soil of a ginseng field.</title>
        <authorList>
            <person name="Son H.M."/>
            <person name="Yang J.E."/>
            <person name="Park Y."/>
            <person name="Han C.K."/>
            <person name="Kim S.G."/>
            <person name="Kook M."/>
            <person name="Yi T.H."/>
        </authorList>
    </citation>
    <scope>NUCLEOTIDE SEQUENCE [LARGE SCALE GENOMIC DNA]</scope>
    <source>
        <strain evidence="2 3">LMG 26582</strain>
    </source>
</reference>
<feature type="chain" id="PRO_5046198299" evidence="1">
    <location>
        <begin position="20"/>
        <end position="103"/>
    </location>
</feature>
<protein>
    <submittedName>
        <fullName evidence="2">UrcA family protein</fullName>
    </submittedName>
</protein>
<dbReference type="InterPro" id="IPR030972">
    <property type="entry name" value="UrcA_uranyl"/>
</dbReference>
<sequence>MIVFPLCVAALTATPSSTAATNPSPDRRIVQTRIITQDLDLRTPEGQRRFRARVRWAAQNLCGTIPKDITVAMDVMRCIGEVRRDGAQQLAKATGQTVGGTDR</sequence>
<evidence type="ECO:0000313" key="2">
    <source>
        <dbReference type="EMBL" id="MEI5687124.1"/>
    </source>
</evidence>
<evidence type="ECO:0000313" key="3">
    <source>
        <dbReference type="Proteomes" id="UP001367771"/>
    </source>
</evidence>
<dbReference type="Proteomes" id="UP001367771">
    <property type="component" value="Unassembled WGS sequence"/>
</dbReference>
<name>A0ABU8H2A0_9SPHN</name>
<evidence type="ECO:0000256" key="1">
    <source>
        <dbReference type="SAM" id="SignalP"/>
    </source>
</evidence>
<dbReference type="EMBL" id="JBBBDM010000003">
    <property type="protein sequence ID" value="MEI5687124.1"/>
    <property type="molecule type" value="Genomic_DNA"/>
</dbReference>